<dbReference type="AlphaFoldDB" id="A0A9D5I1W3"/>
<evidence type="ECO:0008006" key="3">
    <source>
        <dbReference type="Google" id="ProtNLM"/>
    </source>
</evidence>
<gene>
    <name evidence="1" type="ORF">AN965_01475</name>
</gene>
<comment type="caution">
    <text evidence="1">The sequence shown here is derived from an EMBL/GenBank/DDBJ whole genome shotgun (WGS) entry which is preliminary data.</text>
</comment>
<sequence length="93" mass="10799">MHVAVVRCECFIFMAQSLKDKRSVVKSIVTRMRQRLNVSVAETDHQNVWQRAELTIAAVSSSKQSVETELQKALDLLDRHDEAERTLTDWEWV</sequence>
<dbReference type="PANTHER" id="PTHR36441:SF1">
    <property type="entry name" value="DUF503 DOMAIN-CONTAINING PROTEIN"/>
    <property type="match status" value="1"/>
</dbReference>
<dbReference type="Gene3D" id="3.30.70.1120">
    <property type="entry name" value="TT1725-like"/>
    <property type="match status" value="1"/>
</dbReference>
<dbReference type="InterPro" id="IPR007546">
    <property type="entry name" value="DUF503"/>
</dbReference>
<evidence type="ECO:0000313" key="1">
    <source>
        <dbReference type="EMBL" id="KQL58671.1"/>
    </source>
</evidence>
<keyword evidence="2" id="KW-1185">Reference proteome</keyword>
<dbReference type="SUPFAM" id="SSF103007">
    <property type="entry name" value="Hypothetical protein TT1725"/>
    <property type="match status" value="1"/>
</dbReference>
<dbReference type="InterPro" id="IPR036746">
    <property type="entry name" value="TT1725-like_sf"/>
</dbReference>
<organism evidence="1 2">
    <name type="scientific">Alkalicoccobacillus plakortidis</name>
    <dbReference type="NCBI Taxonomy" id="444060"/>
    <lineage>
        <taxon>Bacteria</taxon>
        <taxon>Bacillati</taxon>
        <taxon>Bacillota</taxon>
        <taxon>Bacilli</taxon>
        <taxon>Bacillales</taxon>
        <taxon>Bacillaceae</taxon>
        <taxon>Alkalicoccobacillus</taxon>
    </lineage>
</organism>
<accession>A0A9D5I1W3</accession>
<protein>
    <recommendedName>
        <fullName evidence="3">DUF503 domain-containing protein</fullName>
    </recommendedName>
</protein>
<evidence type="ECO:0000313" key="2">
    <source>
        <dbReference type="Proteomes" id="UP000051061"/>
    </source>
</evidence>
<reference evidence="1 2" key="1">
    <citation type="submission" date="2015-09" db="EMBL/GenBank/DDBJ databases">
        <title>Genome sequencing project for genomic taxonomy and phylogenomics of Bacillus-like bacteria.</title>
        <authorList>
            <person name="Liu B."/>
            <person name="Wang J."/>
            <person name="Zhu Y."/>
            <person name="Liu G."/>
            <person name="Chen Q."/>
            <person name="Chen Z."/>
            <person name="Lan J."/>
            <person name="Che J."/>
            <person name="Ge C."/>
            <person name="Shi H."/>
            <person name="Pan Z."/>
            <person name="Liu X."/>
        </authorList>
    </citation>
    <scope>NUCLEOTIDE SEQUENCE [LARGE SCALE GENOMIC DNA]</scope>
    <source>
        <strain evidence="1 2">DSM 19153</strain>
    </source>
</reference>
<dbReference type="EMBL" id="LJJD01000004">
    <property type="protein sequence ID" value="KQL58671.1"/>
    <property type="molecule type" value="Genomic_DNA"/>
</dbReference>
<name>A0A9D5I1W3_9BACI</name>
<proteinExistence type="predicted"/>
<dbReference type="Pfam" id="PF04456">
    <property type="entry name" value="DUF503"/>
    <property type="match status" value="1"/>
</dbReference>
<dbReference type="PANTHER" id="PTHR36441">
    <property type="entry name" value="HYPOTHETICAL CYTOSOLIC PROTEIN"/>
    <property type="match status" value="1"/>
</dbReference>
<dbReference type="Proteomes" id="UP000051061">
    <property type="component" value="Unassembled WGS sequence"/>
</dbReference>